<keyword evidence="2 3" id="KW-0808">Transferase</keyword>
<evidence type="ECO:0000256" key="1">
    <source>
        <dbReference type="ARBA" id="ARBA00009995"/>
    </source>
</evidence>
<organism evidence="5 6">
    <name type="scientific">Malus baccata</name>
    <name type="common">Siberian crab apple</name>
    <name type="synonym">Pyrus baccata</name>
    <dbReference type="NCBI Taxonomy" id="106549"/>
    <lineage>
        <taxon>Eukaryota</taxon>
        <taxon>Viridiplantae</taxon>
        <taxon>Streptophyta</taxon>
        <taxon>Embryophyta</taxon>
        <taxon>Tracheophyta</taxon>
        <taxon>Spermatophyta</taxon>
        <taxon>Magnoliopsida</taxon>
        <taxon>eudicotyledons</taxon>
        <taxon>Gunneridae</taxon>
        <taxon>Pentapetalae</taxon>
        <taxon>rosids</taxon>
        <taxon>fabids</taxon>
        <taxon>Rosales</taxon>
        <taxon>Rosaceae</taxon>
        <taxon>Amygdaloideae</taxon>
        <taxon>Maleae</taxon>
        <taxon>Malus</taxon>
    </lineage>
</organism>
<dbReference type="STRING" id="106549.A0A540MGG0"/>
<keyword evidence="6" id="KW-1185">Reference proteome</keyword>
<dbReference type="Pfam" id="PF00201">
    <property type="entry name" value="UDPGT"/>
    <property type="match status" value="1"/>
</dbReference>
<evidence type="ECO:0000256" key="2">
    <source>
        <dbReference type="ARBA" id="ARBA00022679"/>
    </source>
</evidence>
<comment type="similarity">
    <text evidence="1 3">Belongs to the UDP-glycosyltransferase family.</text>
</comment>
<dbReference type="PROSITE" id="PS00375">
    <property type="entry name" value="UDPGT"/>
    <property type="match status" value="1"/>
</dbReference>
<comment type="caution">
    <text evidence="5">The sequence shown here is derived from an EMBL/GenBank/DDBJ whole genome shotgun (WGS) entry which is preliminary data.</text>
</comment>
<dbReference type="EMBL" id="VIEB01000262">
    <property type="protein sequence ID" value="TQD97847.1"/>
    <property type="molecule type" value="Genomic_DNA"/>
</dbReference>
<dbReference type="SUPFAM" id="SSF53756">
    <property type="entry name" value="UDP-Glycosyltransferase/glycogen phosphorylase"/>
    <property type="match status" value="1"/>
</dbReference>
<dbReference type="PANTHER" id="PTHR11926:SF774">
    <property type="entry name" value="UDP-GLYCOSYLTRANSFERASE 85A1-RELATED"/>
    <property type="match status" value="1"/>
</dbReference>
<dbReference type="AlphaFoldDB" id="A0A540MGG0"/>
<dbReference type="GO" id="GO:0080044">
    <property type="term" value="F:quercetin 7-O-glucosyltransferase activity"/>
    <property type="evidence" value="ECO:0007669"/>
    <property type="project" value="TreeGrafter"/>
</dbReference>
<dbReference type="Gene3D" id="3.40.50.2000">
    <property type="entry name" value="Glycogen Phosphorylase B"/>
    <property type="match status" value="2"/>
</dbReference>
<sequence>MGSKGMIEKPHAVFIPYPAQGHIIPMLQLAKLLNYKGFHITFVNTEFNHRRLLKARGPNSLDGLPSFRFETIPDGLPTTDVNATQDITALCFSTTKNCLEPFKDLLSKLNSLPNSPPVTCIVSDGGMTFTLEAAQELGIPVVIFATASACGLMGYLQLRPLIEKGLIPLKDASYLTNGYLDTVIDWIPGMRGIRLRDIPTFIRTTDPNDIMLEFLRVEIGRYHRASAFILNTFYAFEHEVLDALSTLLPPIYSVGPLHLQLNQIPAENELKSIGSNLWTEEPECLEWLDSKEPNSVVYVNFGSITVLTEEQLTEFAWGLANSNQTFLWVIRPDLLVGESAVVPSEFSEETKERSLVASWCPQQEVLSHPAIGGFLTHSGWNSILESVCGGVPMICWPFFAEQQMNCRFSCKVWGIGMEIEGDVKRDYIEGLVRKIMEGEEGKEMRKKALEWKKLATEATTSPNGMSFVDLDRMASQVLQSPVN</sequence>
<evidence type="ECO:0000313" key="6">
    <source>
        <dbReference type="Proteomes" id="UP000315295"/>
    </source>
</evidence>
<evidence type="ECO:0000256" key="3">
    <source>
        <dbReference type="RuleBase" id="RU003718"/>
    </source>
</evidence>
<accession>A0A540MGG0</accession>
<reference evidence="5 6" key="1">
    <citation type="journal article" date="2019" name="G3 (Bethesda)">
        <title>Sequencing of a Wild Apple (Malus baccata) Genome Unravels the Differences Between Cultivated and Wild Apple Species Regarding Disease Resistance and Cold Tolerance.</title>
        <authorList>
            <person name="Chen X."/>
        </authorList>
    </citation>
    <scope>NUCLEOTIDE SEQUENCE [LARGE SCALE GENOMIC DNA]</scope>
    <source>
        <strain evidence="6">cv. Shandingzi</strain>
        <tissue evidence="5">Leaves</tissue>
    </source>
</reference>
<dbReference type="CDD" id="cd03784">
    <property type="entry name" value="GT1_Gtf-like"/>
    <property type="match status" value="1"/>
</dbReference>
<dbReference type="FunFam" id="3.40.50.2000:FF:000055">
    <property type="entry name" value="Glycosyltransferase"/>
    <property type="match status" value="1"/>
</dbReference>
<keyword evidence="3" id="KW-0328">Glycosyltransferase</keyword>
<dbReference type="Proteomes" id="UP000315295">
    <property type="component" value="Unassembled WGS sequence"/>
</dbReference>
<dbReference type="PANTHER" id="PTHR11926">
    <property type="entry name" value="GLUCOSYL/GLUCURONOSYL TRANSFERASES"/>
    <property type="match status" value="1"/>
</dbReference>
<dbReference type="EC" id="2.4.1.-" evidence="4"/>
<name>A0A540MGG0_MALBA</name>
<dbReference type="InterPro" id="IPR002213">
    <property type="entry name" value="UDP_glucos_trans"/>
</dbReference>
<dbReference type="GO" id="GO:0080043">
    <property type="term" value="F:quercetin 3-O-glucosyltransferase activity"/>
    <property type="evidence" value="ECO:0007669"/>
    <property type="project" value="TreeGrafter"/>
</dbReference>
<gene>
    <name evidence="5" type="ORF">C1H46_016542</name>
</gene>
<proteinExistence type="inferred from homology"/>
<dbReference type="InterPro" id="IPR035595">
    <property type="entry name" value="UDP_glycos_trans_CS"/>
</dbReference>
<protein>
    <recommendedName>
        <fullName evidence="4">Glycosyltransferase</fullName>
        <ecNumber evidence="4">2.4.1.-</ecNumber>
    </recommendedName>
</protein>
<dbReference type="FunFam" id="3.40.50.2000:FF:000027">
    <property type="entry name" value="Glycosyltransferase"/>
    <property type="match status" value="1"/>
</dbReference>
<evidence type="ECO:0000256" key="4">
    <source>
        <dbReference type="RuleBase" id="RU362057"/>
    </source>
</evidence>
<evidence type="ECO:0000313" key="5">
    <source>
        <dbReference type="EMBL" id="TQD97847.1"/>
    </source>
</evidence>